<accession>A0ABQ2C1V2</accession>
<keyword evidence="2" id="KW-0472">Membrane</keyword>
<keyword evidence="4" id="KW-1185">Reference proteome</keyword>
<evidence type="ECO:0008006" key="5">
    <source>
        <dbReference type="Google" id="ProtNLM"/>
    </source>
</evidence>
<feature type="coiled-coil region" evidence="1">
    <location>
        <begin position="117"/>
        <end position="172"/>
    </location>
</feature>
<evidence type="ECO:0000256" key="2">
    <source>
        <dbReference type="SAM" id="Phobius"/>
    </source>
</evidence>
<feature type="transmembrane region" description="Helical" evidence="2">
    <location>
        <begin position="53"/>
        <end position="71"/>
    </location>
</feature>
<keyword evidence="2" id="KW-1133">Transmembrane helix</keyword>
<dbReference type="Proteomes" id="UP000624701">
    <property type="component" value="Unassembled WGS sequence"/>
</dbReference>
<evidence type="ECO:0000313" key="4">
    <source>
        <dbReference type="Proteomes" id="UP000624701"/>
    </source>
</evidence>
<evidence type="ECO:0000256" key="1">
    <source>
        <dbReference type="SAM" id="Coils"/>
    </source>
</evidence>
<comment type="caution">
    <text evidence="3">The sequence shown here is derived from an EMBL/GenBank/DDBJ whole genome shotgun (WGS) entry which is preliminary data.</text>
</comment>
<organism evidence="3 4">
    <name type="scientific">Winogradskyella haliclonae</name>
    <dbReference type="NCBI Taxonomy" id="2048558"/>
    <lineage>
        <taxon>Bacteria</taxon>
        <taxon>Pseudomonadati</taxon>
        <taxon>Bacteroidota</taxon>
        <taxon>Flavobacteriia</taxon>
        <taxon>Flavobacteriales</taxon>
        <taxon>Flavobacteriaceae</taxon>
        <taxon>Winogradskyella</taxon>
    </lineage>
</organism>
<keyword evidence="1" id="KW-0175">Coiled coil</keyword>
<protein>
    <recommendedName>
        <fullName evidence="5">DUF4179 domain-containing protein</fullName>
    </recommendedName>
</protein>
<keyword evidence="2" id="KW-0812">Transmembrane</keyword>
<name>A0ABQ2C1V2_9FLAO</name>
<proteinExistence type="predicted"/>
<dbReference type="EMBL" id="BMDQ01000003">
    <property type="protein sequence ID" value="GGI57762.1"/>
    <property type="molecule type" value="Genomic_DNA"/>
</dbReference>
<evidence type="ECO:0000313" key="3">
    <source>
        <dbReference type="EMBL" id="GGI57762.1"/>
    </source>
</evidence>
<reference evidence="4" key="1">
    <citation type="journal article" date="2019" name="Int. J. Syst. Evol. Microbiol.">
        <title>The Global Catalogue of Microorganisms (GCM) 10K type strain sequencing project: providing services to taxonomists for standard genome sequencing and annotation.</title>
        <authorList>
            <consortium name="The Broad Institute Genomics Platform"/>
            <consortium name="The Broad Institute Genome Sequencing Center for Infectious Disease"/>
            <person name="Wu L."/>
            <person name="Ma J."/>
        </authorList>
    </citation>
    <scope>NUCLEOTIDE SEQUENCE [LARGE SCALE GENOMIC DNA]</scope>
    <source>
        <strain evidence="4">CCM 8681</strain>
    </source>
</reference>
<dbReference type="RefSeq" id="WP_188374689.1">
    <property type="nucleotide sequence ID" value="NZ_BMDQ01000003.1"/>
</dbReference>
<gene>
    <name evidence="3" type="ORF">GCM10011444_20710</name>
</gene>
<sequence length="183" mass="21032">MSNKDNFDNLFEKLQGQFDHEEPNNGHETRFLEKLQAQKDVKKGNGFNSTWKPFLAIAASILICLSVFSGLNNSNDVTDLASVSPELSEAQDFFTATITEELKKLDAERSPLTEHIIYEAERQLNTLEDDYIILKNELKQTGNDERIIYAMISNFQDRIDILKNILDKIEDLKHTEYETTNTL</sequence>